<accession>A0A644Y4S9</accession>
<name>A0A644Y4S9_9ZZZZ</name>
<organism evidence="1">
    <name type="scientific">bioreactor metagenome</name>
    <dbReference type="NCBI Taxonomy" id="1076179"/>
    <lineage>
        <taxon>unclassified sequences</taxon>
        <taxon>metagenomes</taxon>
        <taxon>ecological metagenomes</taxon>
    </lineage>
</organism>
<dbReference type="AlphaFoldDB" id="A0A644Y4S9"/>
<comment type="caution">
    <text evidence="1">The sequence shown here is derived from an EMBL/GenBank/DDBJ whole genome shotgun (WGS) entry which is preliminary data.</text>
</comment>
<gene>
    <name evidence="1" type="ORF">SDC9_69398</name>
</gene>
<sequence length="159" mass="17552">MKTKATELSEVVVVGPRKTFQMQNGNIVANVSGTVLEKEVNALEVLRKIPGMTLKDGQLSSFIGGTPIVYINGKKAQSMAEVQQLEVKNIKTVELNTNPGVEYDASAGAVLLIITHNRLDGLAIQVESYSRLNSYFTYDNVLKIQYIVIFKLQIHLQIS</sequence>
<dbReference type="EMBL" id="VSSQ01003921">
    <property type="protein sequence ID" value="MPM22938.1"/>
    <property type="molecule type" value="Genomic_DNA"/>
</dbReference>
<dbReference type="SUPFAM" id="SSF56935">
    <property type="entry name" value="Porins"/>
    <property type="match status" value="1"/>
</dbReference>
<protein>
    <recommendedName>
        <fullName evidence="2">TonB-dependent receptor plug domain-containing protein</fullName>
    </recommendedName>
</protein>
<reference evidence="1" key="1">
    <citation type="submission" date="2019-08" db="EMBL/GenBank/DDBJ databases">
        <authorList>
            <person name="Kucharzyk K."/>
            <person name="Murdoch R.W."/>
            <person name="Higgins S."/>
            <person name="Loffler F."/>
        </authorList>
    </citation>
    <scope>NUCLEOTIDE SEQUENCE</scope>
</reference>
<proteinExistence type="predicted"/>
<evidence type="ECO:0008006" key="2">
    <source>
        <dbReference type="Google" id="ProtNLM"/>
    </source>
</evidence>
<evidence type="ECO:0000313" key="1">
    <source>
        <dbReference type="EMBL" id="MPM22938.1"/>
    </source>
</evidence>